<comment type="subcellular location">
    <subcellularLocation>
        <location evidence="1">Membrane</location>
        <topology evidence="1">Multi-pass membrane protein</topology>
    </subcellularLocation>
</comment>
<feature type="transmembrane region" description="Helical" evidence="8">
    <location>
        <begin position="78"/>
        <end position="95"/>
    </location>
</feature>
<protein>
    <submittedName>
        <fullName evidence="9">H(+)/Cl(-) exchange transporter 5</fullName>
    </submittedName>
</protein>
<dbReference type="GO" id="GO:0005886">
    <property type="term" value="C:plasma membrane"/>
    <property type="evidence" value="ECO:0007669"/>
    <property type="project" value="TreeGrafter"/>
</dbReference>
<comment type="caution">
    <text evidence="9">The sequence shown here is derived from an EMBL/GenBank/DDBJ whole genome shotgun (WGS) entry which is preliminary data.</text>
</comment>
<sequence>MGASGLNMGKQGPLVHIACCVANIVCRIFDKYNRNDGKRREILSAAAASGVAVAFDAPIGGVLFSLEEVSYYFPSKTMWRTYFCALISAVVLKMINPYHVGKTLLFQAAYDRDWHLFESVPFFIFSVFGVSNSPLLIDMMILVKIT</sequence>
<keyword evidence="6 8" id="KW-0472">Membrane</keyword>
<dbReference type="Pfam" id="PF00654">
    <property type="entry name" value="Voltage_CLC"/>
    <property type="match status" value="1"/>
</dbReference>
<gene>
    <name evidence="9" type="primary">CLCN5</name>
    <name evidence="9" type="ORF">BGZ95_008512</name>
</gene>
<dbReference type="GO" id="GO:0005247">
    <property type="term" value="F:voltage-gated chloride channel activity"/>
    <property type="evidence" value="ECO:0007669"/>
    <property type="project" value="TreeGrafter"/>
</dbReference>
<reference evidence="9" key="1">
    <citation type="journal article" date="2020" name="Fungal Divers.">
        <title>Resolving the Mortierellaceae phylogeny through synthesis of multi-gene phylogenetics and phylogenomics.</title>
        <authorList>
            <person name="Vandepol N."/>
            <person name="Liber J."/>
            <person name="Desiro A."/>
            <person name="Na H."/>
            <person name="Kennedy M."/>
            <person name="Barry K."/>
            <person name="Grigoriev I.V."/>
            <person name="Miller A.N."/>
            <person name="O'Donnell K."/>
            <person name="Stajich J.E."/>
            <person name="Bonito G."/>
        </authorList>
    </citation>
    <scope>NUCLEOTIDE SEQUENCE</scope>
    <source>
        <strain evidence="9">NRRL 28262</strain>
    </source>
</reference>
<feature type="non-terminal residue" evidence="9">
    <location>
        <position position="146"/>
    </location>
</feature>
<dbReference type="EMBL" id="JAAAIL010004508">
    <property type="protein sequence ID" value="KAG0247660.1"/>
    <property type="molecule type" value="Genomic_DNA"/>
</dbReference>
<keyword evidence="7" id="KW-0868">Chloride</keyword>
<dbReference type="InterPro" id="IPR001807">
    <property type="entry name" value="ClC"/>
</dbReference>
<keyword evidence="4 8" id="KW-1133">Transmembrane helix</keyword>
<accession>A0AAD4H1C1</accession>
<keyword evidence="2" id="KW-0813">Transport</keyword>
<organism evidence="9 10">
    <name type="scientific">Linnemannia exigua</name>
    <dbReference type="NCBI Taxonomy" id="604196"/>
    <lineage>
        <taxon>Eukaryota</taxon>
        <taxon>Fungi</taxon>
        <taxon>Fungi incertae sedis</taxon>
        <taxon>Mucoromycota</taxon>
        <taxon>Mortierellomycotina</taxon>
        <taxon>Mortierellomycetes</taxon>
        <taxon>Mortierellales</taxon>
        <taxon>Mortierellaceae</taxon>
        <taxon>Linnemannia</taxon>
    </lineage>
</organism>
<evidence type="ECO:0000256" key="7">
    <source>
        <dbReference type="ARBA" id="ARBA00023214"/>
    </source>
</evidence>
<evidence type="ECO:0000256" key="1">
    <source>
        <dbReference type="ARBA" id="ARBA00004141"/>
    </source>
</evidence>
<dbReference type="InterPro" id="IPR014743">
    <property type="entry name" value="Cl-channel_core"/>
</dbReference>
<evidence type="ECO:0000256" key="4">
    <source>
        <dbReference type="ARBA" id="ARBA00022989"/>
    </source>
</evidence>
<evidence type="ECO:0000256" key="5">
    <source>
        <dbReference type="ARBA" id="ARBA00023065"/>
    </source>
</evidence>
<feature type="transmembrane region" description="Helical" evidence="8">
    <location>
        <begin position="116"/>
        <end position="137"/>
    </location>
</feature>
<dbReference type="SUPFAM" id="SSF81340">
    <property type="entry name" value="Clc chloride channel"/>
    <property type="match status" value="1"/>
</dbReference>
<evidence type="ECO:0000313" key="10">
    <source>
        <dbReference type="Proteomes" id="UP001194580"/>
    </source>
</evidence>
<evidence type="ECO:0000256" key="3">
    <source>
        <dbReference type="ARBA" id="ARBA00022692"/>
    </source>
</evidence>
<dbReference type="Gene3D" id="1.10.3080.10">
    <property type="entry name" value="Clc chloride channel"/>
    <property type="match status" value="1"/>
</dbReference>
<feature type="transmembrane region" description="Helical" evidence="8">
    <location>
        <begin position="42"/>
        <end position="66"/>
    </location>
</feature>
<keyword evidence="10" id="KW-1185">Reference proteome</keyword>
<dbReference type="Proteomes" id="UP001194580">
    <property type="component" value="Unassembled WGS sequence"/>
</dbReference>
<keyword evidence="3 8" id="KW-0812">Transmembrane</keyword>
<dbReference type="GO" id="GO:0005769">
    <property type="term" value="C:early endosome"/>
    <property type="evidence" value="ECO:0007669"/>
    <property type="project" value="TreeGrafter"/>
</dbReference>
<evidence type="ECO:0000313" key="9">
    <source>
        <dbReference type="EMBL" id="KAG0247660.1"/>
    </source>
</evidence>
<dbReference type="PANTHER" id="PTHR45711:SF6">
    <property type="entry name" value="CHLORIDE CHANNEL PROTEIN"/>
    <property type="match status" value="1"/>
</dbReference>
<keyword evidence="5" id="KW-0406">Ion transport</keyword>
<dbReference type="PANTHER" id="PTHR45711">
    <property type="entry name" value="CHLORIDE CHANNEL PROTEIN"/>
    <property type="match status" value="1"/>
</dbReference>
<evidence type="ECO:0000256" key="8">
    <source>
        <dbReference type="SAM" id="Phobius"/>
    </source>
</evidence>
<proteinExistence type="predicted"/>
<evidence type="ECO:0000256" key="6">
    <source>
        <dbReference type="ARBA" id="ARBA00023136"/>
    </source>
</evidence>
<dbReference type="GO" id="GO:0005794">
    <property type="term" value="C:Golgi apparatus"/>
    <property type="evidence" value="ECO:0007669"/>
    <property type="project" value="TreeGrafter"/>
</dbReference>
<evidence type="ECO:0000256" key="2">
    <source>
        <dbReference type="ARBA" id="ARBA00022448"/>
    </source>
</evidence>
<name>A0AAD4H1C1_9FUNG</name>
<dbReference type="AlphaFoldDB" id="A0AAD4H1C1"/>